<evidence type="ECO:0000313" key="2">
    <source>
        <dbReference type="Proteomes" id="UP001652625"/>
    </source>
</evidence>
<evidence type="ECO:0000256" key="1">
    <source>
        <dbReference type="SAM" id="SignalP"/>
    </source>
</evidence>
<accession>A0ABM4D708</accession>
<dbReference type="Proteomes" id="UP001652625">
    <property type="component" value="Chromosome 12"/>
</dbReference>
<gene>
    <name evidence="3" type="primary">LOC136088906</name>
</gene>
<dbReference type="GeneID" id="136088906"/>
<protein>
    <submittedName>
        <fullName evidence="3">Uncharacterized protein LOC136088906</fullName>
    </submittedName>
</protein>
<sequence>MKLLIAIAIIGVIAAETVPAKQNSPINECFQTFYGCVTSTTTSWKEKANCFVDVGNCLYNLCPSKDCLEKAKECYMKAASYDDFMTCNNDLKTCFSKDCKLFL</sequence>
<dbReference type="RefSeq" id="XP_065670097.1">
    <property type="nucleotide sequence ID" value="XM_065814025.1"/>
</dbReference>
<keyword evidence="2" id="KW-1185">Reference proteome</keyword>
<organism evidence="2 3">
    <name type="scientific">Hydra vulgaris</name>
    <name type="common">Hydra</name>
    <name type="synonym">Hydra attenuata</name>
    <dbReference type="NCBI Taxonomy" id="6087"/>
    <lineage>
        <taxon>Eukaryota</taxon>
        <taxon>Metazoa</taxon>
        <taxon>Cnidaria</taxon>
        <taxon>Hydrozoa</taxon>
        <taxon>Hydroidolina</taxon>
        <taxon>Anthoathecata</taxon>
        <taxon>Aplanulata</taxon>
        <taxon>Hydridae</taxon>
        <taxon>Hydra</taxon>
    </lineage>
</organism>
<feature type="chain" id="PRO_5045114995" evidence="1">
    <location>
        <begin position="16"/>
        <end position="103"/>
    </location>
</feature>
<keyword evidence="1" id="KW-0732">Signal</keyword>
<proteinExistence type="predicted"/>
<name>A0ABM4D708_HYDVU</name>
<feature type="signal peptide" evidence="1">
    <location>
        <begin position="1"/>
        <end position="15"/>
    </location>
</feature>
<evidence type="ECO:0000313" key="3">
    <source>
        <dbReference type="RefSeq" id="XP_065670097.1"/>
    </source>
</evidence>
<reference evidence="3" key="1">
    <citation type="submission" date="2025-08" db="UniProtKB">
        <authorList>
            <consortium name="RefSeq"/>
        </authorList>
    </citation>
    <scope>IDENTIFICATION</scope>
</reference>